<dbReference type="SUPFAM" id="SSF64484">
    <property type="entry name" value="beta and beta-prime subunits of DNA dependent RNA-polymerase"/>
    <property type="match status" value="1"/>
</dbReference>
<dbReference type="EC" id="2.7.7.6" evidence="6"/>
<evidence type="ECO:0000256" key="6">
    <source>
        <dbReference type="RuleBase" id="RU004279"/>
    </source>
</evidence>
<organism evidence="10 11">
    <name type="scientific">Globodera rostochiensis</name>
    <name type="common">Golden nematode worm</name>
    <name type="synonym">Heterodera rostochiensis</name>
    <dbReference type="NCBI Taxonomy" id="31243"/>
    <lineage>
        <taxon>Eukaryota</taxon>
        <taxon>Metazoa</taxon>
        <taxon>Ecdysozoa</taxon>
        <taxon>Nematoda</taxon>
        <taxon>Chromadorea</taxon>
        <taxon>Rhabditida</taxon>
        <taxon>Tylenchina</taxon>
        <taxon>Tylenchomorpha</taxon>
        <taxon>Tylenchoidea</taxon>
        <taxon>Heteroderidae</taxon>
        <taxon>Heteroderinae</taxon>
        <taxon>Globodera</taxon>
    </lineage>
</organism>
<comment type="function">
    <text evidence="6">DNA-dependent RNA polymerase catalyzes the transcription of DNA into RNA using the four ribonucleoside triphosphates as substrates.</text>
</comment>
<feature type="domain" description="RNA polymerase N-terminal" evidence="8">
    <location>
        <begin position="543"/>
        <end position="859"/>
    </location>
</feature>
<protein>
    <recommendedName>
        <fullName evidence="6">DNA-directed RNA polymerase subunit</fullName>
        <ecNumber evidence="6">2.7.7.6</ecNumber>
    </recommendedName>
</protein>
<evidence type="ECO:0000256" key="2">
    <source>
        <dbReference type="ARBA" id="ARBA00022478"/>
    </source>
</evidence>
<dbReference type="InterPro" id="IPR007502">
    <property type="entry name" value="Helicase-assoc_dom"/>
</dbReference>
<evidence type="ECO:0000256" key="7">
    <source>
        <dbReference type="SAM" id="Coils"/>
    </source>
</evidence>
<dbReference type="Gene3D" id="1.10.274.100">
    <property type="entry name" value="RNA polymerase Rpb1, domain 3"/>
    <property type="match status" value="1"/>
</dbReference>
<dbReference type="InterPro" id="IPR027417">
    <property type="entry name" value="P-loop_NTPase"/>
</dbReference>
<comment type="catalytic activity">
    <reaction evidence="6">
        <text>RNA(n) + a ribonucleoside 5'-triphosphate = RNA(n+1) + diphosphate</text>
        <dbReference type="Rhea" id="RHEA:21248"/>
        <dbReference type="Rhea" id="RHEA-COMP:14527"/>
        <dbReference type="Rhea" id="RHEA-COMP:17342"/>
        <dbReference type="ChEBI" id="CHEBI:33019"/>
        <dbReference type="ChEBI" id="CHEBI:61557"/>
        <dbReference type="ChEBI" id="CHEBI:140395"/>
        <dbReference type="EC" id="2.7.7.6"/>
    </reaction>
</comment>
<keyword evidence="4 6" id="KW-0548">Nucleotidyltransferase</keyword>
<dbReference type="InterPro" id="IPR045867">
    <property type="entry name" value="DNA-dir_RpoC_beta_prime"/>
</dbReference>
<dbReference type="SMART" id="SM00847">
    <property type="entry name" value="HA2"/>
    <property type="match status" value="1"/>
</dbReference>
<dbReference type="InterPro" id="IPR007066">
    <property type="entry name" value="RNA_pol_Rpb1_3"/>
</dbReference>
<dbReference type="PANTHER" id="PTHR19376">
    <property type="entry name" value="DNA-DIRECTED RNA POLYMERASE"/>
    <property type="match status" value="1"/>
</dbReference>
<dbReference type="GO" id="GO:0003677">
    <property type="term" value="F:DNA binding"/>
    <property type="evidence" value="ECO:0007669"/>
    <property type="project" value="InterPro"/>
</dbReference>
<feature type="coiled-coil region" evidence="7">
    <location>
        <begin position="330"/>
        <end position="357"/>
    </location>
</feature>
<dbReference type="InterPro" id="IPR044893">
    <property type="entry name" value="RNA_pol_Rpb1_clamp_domain"/>
</dbReference>
<keyword evidence="7" id="KW-0175">Coiled coil</keyword>
<dbReference type="Pfam" id="PF07717">
    <property type="entry name" value="OB_NTP_bind"/>
    <property type="match status" value="1"/>
</dbReference>
<dbReference type="InterPro" id="IPR000722">
    <property type="entry name" value="RNA_pol_asu"/>
</dbReference>
<evidence type="ECO:0000313" key="10">
    <source>
        <dbReference type="Proteomes" id="UP000887572"/>
    </source>
</evidence>
<dbReference type="GO" id="GO:0006351">
    <property type="term" value="P:DNA-templated transcription"/>
    <property type="evidence" value="ECO:0007669"/>
    <property type="project" value="InterPro"/>
</dbReference>
<evidence type="ECO:0000313" key="11">
    <source>
        <dbReference type="WBParaSite" id="Gr19_v10_g17306.t1"/>
    </source>
</evidence>
<accession>A0A914HIV1</accession>
<dbReference type="SMART" id="SM00663">
    <property type="entry name" value="RPOLA_N"/>
    <property type="match status" value="1"/>
</dbReference>
<dbReference type="WBParaSite" id="Gr19_v10_g17306.t1">
    <property type="protein sequence ID" value="Gr19_v10_g17306.t1"/>
    <property type="gene ID" value="Gr19_v10_g17306"/>
</dbReference>
<dbReference type="InterPro" id="IPR006592">
    <property type="entry name" value="RNA_pol_N"/>
</dbReference>
<evidence type="ECO:0000259" key="9">
    <source>
        <dbReference type="SMART" id="SM00847"/>
    </source>
</evidence>
<keyword evidence="10" id="KW-1185">Reference proteome</keyword>
<dbReference type="Gene3D" id="1.20.120.1080">
    <property type="match status" value="1"/>
</dbReference>
<dbReference type="Gene3D" id="2.40.40.20">
    <property type="match status" value="1"/>
</dbReference>
<dbReference type="Gene3D" id="3.30.1490.180">
    <property type="entry name" value="RNA polymerase ii"/>
    <property type="match status" value="1"/>
</dbReference>
<dbReference type="AlphaFoldDB" id="A0A914HIV1"/>
<sequence>MAEFPCDPAMSKMIIASEKYECSEEIITIAAMLSVNAAVFYRPKAMVIHADTARKGFWSSCGDHLTLLNVYNKWRETNFSMQWCIENFVQHRTMKRARDIRDQLEGLLERVEIEPKSSTDSMAIQKTVTAGYFHNLASLDKGGQYKTVKNRHTVQVHPNSCLFEDRLRWVIYYELVFTSKEFMREIIECDPKWIAEVAPHYYQQNQLEDSTSKKMPKQIGKAKSELVIVSQISVLEVTQTSTFDEAGFPVRGGLYDPLLGTSEGHCETCGLQGFHCPGHFGHIRLTVPVFNPLFYTFTLNMMKASCLRFWSARVMNCSEIDAFIAELKGMANTEQLLRREGRESEKVQQKNDVAERNAMVKAFVRDHLQPNGELRNDSGRTFLLDFTKQTTTDRMKKEVAKKRLGEATVNRIFEEAKALDEPKRIGLVSSEDDRPDLGFMSMDIDEFELKEAKYGKTSTLFTNNTLIDPLDISDKLLTEQLRQVINGQCDKLAWRAAEVREHFRLVWQRESILIRRLFPFFDENGLSSENKRSNVPSKSFPTDSLFIETVIVEPSRYRPIRCFKGERFEHPATSPFGRGKRGKAEGRIVGKTLNEKLHNAYQELQMRTNALFDRAANRVDAKGSQPGLKQLLEKKEGLFRMHMMGKRVNFACRSVITPDPYLDIDEIGIPELFARRLTFPEPISSLNHRLLKEWVRRGPDHHPGANFVEFSGTIGKPPTRVKVPFGRESTKERGYLSTKLRMGDVSNVHAMPDYVLRQLQNGDKLLMNRQPSLHKPSIMGHRARVLTGQNALRMNYAPCKAYNADFDGDEMNGHFIQNRVAQCEASELANVGNNYLVPKDGTPILGLIQDHVISGVLMTIRGQFFSKEDFMHLILAAFAQTKRRLHIPPPAIVWPEKLWSGKQLEK</sequence>
<evidence type="ECO:0000256" key="4">
    <source>
        <dbReference type="ARBA" id="ARBA00022695"/>
    </source>
</evidence>
<dbReference type="GO" id="GO:0005736">
    <property type="term" value="C:RNA polymerase I complex"/>
    <property type="evidence" value="ECO:0007669"/>
    <property type="project" value="TreeGrafter"/>
</dbReference>
<reference evidence="11" key="1">
    <citation type="submission" date="2022-11" db="UniProtKB">
        <authorList>
            <consortium name="WormBaseParasite"/>
        </authorList>
    </citation>
    <scope>IDENTIFICATION</scope>
</reference>
<dbReference type="Pfam" id="PF04997">
    <property type="entry name" value="RNA_pol_Rpb1_1"/>
    <property type="match status" value="1"/>
</dbReference>
<dbReference type="Pfam" id="PF00623">
    <property type="entry name" value="RNA_pol_Rpb1_2"/>
    <property type="match status" value="1"/>
</dbReference>
<keyword evidence="3 6" id="KW-0808">Transferase</keyword>
<keyword evidence="2 6" id="KW-0240">DNA-directed RNA polymerase</keyword>
<dbReference type="InterPro" id="IPR007080">
    <property type="entry name" value="RNA_pol_Rpb1_1"/>
</dbReference>
<comment type="similarity">
    <text evidence="1 6">Belongs to the RNA polymerase beta' chain family.</text>
</comment>
<dbReference type="Gene3D" id="4.10.860.120">
    <property type="entry name" value="RNA polymerase II, clamp domain"/>
    <property type="match status" value="1"/>
</dbReference>
<evidence type="ECO:0000256" key="5">
    <source>
        <dbReference type="ARBA" id="ARBA00023163"/>
    </source>
</evidence>
<evidence type="ECO:0000259" key="8">
    <source>
        <dbReference type="SMART" id="SM00663"/>
    </source>
</evidence>
<keyword evidence="5 6" id="KW-0804">Transcription</keyword>
<dbReference type="InterPro" id="IPR042102">
    <property type="entry name" value="RNA_pol_Rpb1_3_sf"/>
</dbReference>
<dbReference type="GO" id="GO:0003899">
    <property type="term" value="F:DNA-directed RNA polymerase activity"/>
    <property type="evidence" value="ECO:0007669"/>
    <property type="project" value="UniProtKB-EC"/>
</dbReference>
<name>A0A914HIV1_GLORO</name>
<evidence type="ECO:0000256" key="3">
    <source>
        <dbReference type="ARBA" id="ARBA00022679"/>
    </source>
</evidence>
<dbReference type="FunFam" id="2.40.40.20:FF:000019">
    <property type="entry name" value="DNA-directed RNA polymerase II subunit RPB1"/>
    <property type="match status" value="1"/>
</dbReference>
<feature type="domain" description="Helicase-associated" evidence="9">
    <location>
        <begin position="1"/>
        <end position="68"/>
    </location>
</feature>
<dbReference type="PANTHER" id="PTHR19376:SF11">
    <property type="entry name" value="DNA-DIRECTED RNA POLYMERASE I SUBUNIT RPA1"/>
    <property type="match status" value="1"/>
</dbReference>
<evidence type="ECO:0000256" key="1">
    <source>
        <dbReference type="ARBA" id="ARBA00006460"/>
    </source>
</evidence>
<proteinExistence type="inferred from homology"/>
<dbReference type="Pfam" id="PF04983">
    <property type="entry name" value="RNA_pol_Rpb1_3"/>
    <property type="match status" value="1"/>
</dbReference>
<dbReference type="Pfam" id="PF21010">
    <property type="entry name" value="HA2_C"/>
    <property type="match status" value="1"/>
</dbReference>
<dbReference type="InterPro" id="IPR011709">
    <property type="entry name" value="DEAD-box_helicase_OB_fold"/>
</dbReference>
<dbReference type="SUPFAM" id="SSF52540">
    <property type="entry name" value="P-loop containing nucleoside triphosphate hydrolases"/>
    <property type="match status" value="1"/>
</dbReference>
<dbReference type="Proteomes" id="UP000887572">
    <property type="component" value="Unplaced"/>
</dbReference>